<protein>
    <recommendedName>
        <fullName evidence="3">Type II toxin-antitoxin system RelE/ParE family toxin</fullName>
    </recommendedName>
</protein>
<dbReference type="RefSeq" id="WP_338539274.1">
    <property type="nucleotide sequence ID" value="NZ_CP104874.1"/>
</dbReference>
<evidence type="ECO:0008006" key="3">
    <source>
        <dbReference type="Google" id="ProtNLM"/>
    </source>
</evidence>
<dbReference type="EMBL" id="CP104874">
    <property type="protein sequence ID" value="WWF06888.1"/>
    <property type="molecule type" value="Genomic_DNA"/>
</dbReference>
<reference evidence="1 2" key="1">
    <citation type="submission" date="2022-09" db="EMBL/GenBank/DDBJ databases">
        <title>Complete genome sequence of Janibacter terrae strain COS04-44, PCL-degrading bacteria isolated from oil spilled coast.</title>
        <authorList>
            <person name="Park H."/>
            <person name="Kim J.Y."/>
            <person name="An S.H."/>
            <person name="Lee C.M."/>
            <person name="Weon H.-Y."/>
        </authorList>
    </citation>
    <scope>NUCLEOTIDE SEQUENCE [LARGE SCALE GENOMIC DNA]</scope>
    <source>
        <strain evidence="1 2">COS04-44</strain>
    </source>
</reference>
<dbReference type="Proteomes" id="UP001381003">
    <property type="component" value="Chromosome"/>
</dbReference>
<name>A0ABZ2FL60_9MICO</name>
<evidence type="ECO:0000313" key="1">
    <source>
        <dbReference type="EMBL" id="WWF06888.1"/>
    </source>
</evidence>
<organism evidence="1 2">
    <name type="scientific">Janibacter terrae</name>
    <dbReference type="NCBI Taxonomy" id="103817"/>
    <lineage>
        <taxon>Bacteria</taxon>
        <taxon>Bacillati</taxon>
        <taxon>Actinomycetota</taxon>
        <taxon>Actinomycetes</taxon>
        <taxon>Micrococcales</taxon>
        <taxon>Intrasporangiaceae</taxon>
        <taxon>Janibacter</taxon>
    </lineage>
</organism>
<proteinExistence type="predicted"/>
<keyword evidence="2" id="KW-1185">Reference proteome</keyword>
<accession>A0ABZ2FL60</accession>
<evidence type="ECO:0000313" key="2">
    <source>
        <dbReference type="Proteomes" id="UP001381003"/>
    </source>
</evidence>
<sequence>MVRRSRVPRPTRSTEYTLIFGTRQAERGWRDLLATQRNAVVETWEFLTRTPQERVPRNHRLKAELSTVTHDGRTHEQWQHELTNGARIWFYVDESTVVLVDVHTRHPNQTK</sequence>
<gene>
    <name evidence="1" type="ORF">N5P18_01935</name>
</gene>